<dbReference type="Proteomes" id="UP001060085">
    <property type="component" value="Linkage Group LG02"/>
</dbReference>
<gene>
    <name evidence="1" type="ORF">M9H77_09853</name>
</gene>
<evidence type="ECO:0000313" key="1">
    <source>
        <dbReference type="EMBL" id="KAI5678903.1"/>
    </source>
</evidence>
<name>A0ACC0C290_CATRO</name>
<organism evidence="1 2">
    <name type="scientific">Catharanthus roseus</name>
    <name type="common">Madagascar periwinkle</name>
    <name type="synonym">Vinca rosea</name>
    <dbReference type="NCBI Taxonomy" id="4058"/>
    <lineage>
        <taxon>Eukaryota</taxon>
        <taxon>Viridiplantae</taxon>
        <taxon>Streptophyta</taxon>
        <taxon>Embryophyta</taxon>
        <taxon>Tracheophyta</taxon>
        <taxon>Spermatophyta</taxon>
        <taxon>Magnoliopsida</taxon>
        <taxon>eudicotyledons</taxon>
        <taxon>Gunneridae</taxon>
        <taxon>Pentapetalae</taxon>
        <taxon>asterids</taxon>
        <taxon>lamiids</taxon>
        <taxon>Gentianales</taxon>
        <taxon>Apocynaceae</taxon>
        <taxon>Rauvolfioideae</taxon>
        <taxon>Vinceae</taxon>
        <taxon>Catharanthinae</taxon>
        <taxon>Catharanthus</taxon>
    </lineage>
</organism>
<dbReference type="EMBL" id="CM044702">
    <property type="protein sequence ID" value="KAI5678903.1"/>
    <property type="molecule type" value="Genomic_DNA"/>
</dbReference>
<accession>A0ACC0C290</accession>
<proteinExistence type="predicted"/>
<comment type="caution">
    <text evidence="1">The sequence shown here is derived from an EMBL/GenBank/DDBJ whole genome shotgun (WGS) entry which is preliminary data.</text>
</comment>
<protein>
    <submittedName>
        <fullName evidence="1">Uncharacterized protein</fullName>
    </submittedName>
</protein>
<reference evidence="2" key="1">
    <citation type="journal article" date="2023" name="Nat. Plants">
        <title>Single-cell RNA sequencing provides a high-resolution roadmap for understanding the multicellular compartmentation of specialized metabolism.</title>
        <authorList>
            <person name="Sun S."/>
            <person name="Shen X."/>
            <person name="Li Y."/>
            <person name="Li Y."/>
            <person name="Wang S."/>
            <person name="Li R."/>
            <person name="Zhang H."/>
            <person name="Shen G."/>
            <person name="Guo B."/>
            <person name="Wei J."/>
            <person name="Xu J."/>
            <person name="St-Pierre B."/>
            <person name="Chen S."/>
            <person name="Sun C."/>
        </authorList>
    </citation>
    <scope>NUCLEOTIDE SEQUENCE [LARGE SCALE GENOMIC DNA]</scope>
</reference>
<sequence length="398" mass="44833">MDLWVVAAAAGAGYLAKNLQNLQSNEKETSVDESLLEPRNLLQQIRDKTCPLRRLARKRALKNANSSDSGSRMAFNTTDEVVKEDYNVIWLSSRERISEEMEFVNEDCSPFELGKFKLLENRLSGQFIKPLSSLRNGLALRLYDERQKVEQFVDNSFPMVPLLISEGSEMISRSNSIIIPFDICSNGSSSSKSKDIVKSNPFLDKTSCSTQRVSAKASDFPGSSNLMLLFMIGITIGFISTIVANENKVTNLNEQLKQANNLVQDLEEELEMKDKLNLKDVEDEDENSPSKTTEDHPLFKSEIEAELEAELERLESNINTSILDRTSESTETPPPDDYEVSPRELAICLHELIESRLELRIQELETAIRNSREKLQSLELEFITCRDIASAPQSPASV</sequence>
<evidence type="ECO:0000313" key="2">
    <source>
        <dbReference type="Proteomes" id="UP001060085"/>
    </source>
</evidence>
<keyword evidence="2" id="KW-1185">Reference proteome</keyword>